<dbReference type="Proteomes" id="UP000054217">
    <property type="component" value="Unassembled WGS sequence"/>
</dbReference>
<dbReference type="AlphaFoldDB" id="A0A0C3ICM5"/>
<evidence type="ECO:0000313" key="2">
    <source>
        <dbReference type="EMBL" id="KIN94812.1"/>
    </source>
</evidence>
<feature type="transmembrane region" description="Helical" evidence="1">
    <location>
        <begin position="37"/>
        <end position="58"/>
    </location>
</feature>
<reference evidence="2 3" key="1">
    <citation type="submission" date="2014-04" db="EMBL/GenBank/DDBJ databases">
        <authorList>
            <consortium name="DOE Joint Genome Institute"/>
            <person name="Kuo A."/>
            <person name="Kohler A."/>
            <person name="Costa M.D."/>
            <person name="Nagy L.G."/>
            <person name="Floudas D."/>
            <person name="Copeland A."/>
            <person name="Barry K.W."/>
            <person name="Cichocki N."/>
            <person name="Veneault-Fourrey C."/>
            <person name="LaButti K."/>
            <person name="Lindquist E.A."/>
            <person name="Lipzen A."/>
            <person name="Lundell T."/>
            <person name="Morin E."/>
            <person name="Murat C."/>
            <person name="Sun H."/>
            <person name="Tunlid A."/>
            <person name="Henrissat B."/>
            <person name="Grigoriev I.V."/>
            <person name="Hibbett D.S."/>
            <person name="Martin F."/>
            <person name="Nordberg H.P."/>
            <person name="Cantor M.N."/>
            <person name="Hua S.X."/>
        </authorList>
    </citation>
    <scope>NUCLEOTIDE SEQUENCE [LARGE SCALE GENOMIC DNA]</scope>
    <source>
        <strain evidence="2 3">Marx 270</strain>
    </source>
</reference>
<keyword evidence="1" id="KW-0472">Membrane</keyword>
<reference evidence="3" key="2">
    <citation type="submission" date="2015-01" db="EMBL/GenBank/DDBJ databases">
        <title>Evolutionary Origins and Diversification of the Mycorrhizal Mutualists.</title>
        <authorList>
            <consortium name="DOE Joint Genome Institute"/>
            <consortium name="Mycorrhizal Genomics Consortium"/>
            <person name="Kohler A."/>
            <person name="Kuo A."/>
            <person name="Nagy L.G."/>
            <person name="Floudas D."/>
            <person name="Copeland A."/>
            <person name="Barry K.W."/>
            <person name="Cichocki N."/>
            <person name="Veneault-Fourrey C."/>
            <person name="LaButti K."/>
            <person name="Lindquist E.A."/>
            <person name="Lipzen A."/>
            <person name="Lundell T."/>
            <person name="Morin E."/>
            <person name="Murat C."/>
            <person name="Riley R."/>
            <person name="Ohm R."/>
            <person name="Sun H."/>
            <person name="Tunlid A."/>
            <person name="Henrissat B."/>
            <person name="Grigoriev I.V."/>
            <person name="Hibbett D.S."/>
            <person name="Martin F."/>
        </authorList>
    </citation>
    <scope>NUCLEOTIDE SEQUENCE [LARGE SCALE GENOMIC DNA]</scope>
    <source>
        <strain evidence="3">Marx 270</strain>
    </source>
</reference>
<evidence type="ECO:0000256" key="1">
    <source>
        <dbReference type="SAM" id="Phobius"/>
    </source>
</evidence>
<dbReference type="InParanoid" id="A0A0C3ICM5"/>
<sequence length="165" mass="18167">MQIADNLYSISFFLYNLHVHTSSIKGAGGIADRICRIVYISVTNCVFPVVFNIAQIIFITTDRSPTTSAVLLLINSYVTVMGVMCATLWSSGSEWVRTRNEPLPERMLNSRKPNFGRDHVAGRESGSSVVSVGKGFFTHDATGLDTGMGTKQLTTPEKENKYILV</sequence>
<gene>
    <name evidence="2" type="ORF">M404DRAFT_1008034</name>
</gene>
<keyword evidence="1" id="KW-0812">Transmembrane</keyword>
<dbReference type="OrthoDB" id="2548432at2759"/>
<organism evidence="2 3">
    <name type="scientific">Pisolithus tinctorius Marx 270</name>
    <dbReference type="NCBI Taxonomy" id="870435"/>
    <lineage>
        <taxon>Eukaryota</taxon>
        <taxon>Fungi</taxon>
        <taxon>Dikarya</taxon>
        <taxon>Basidiomycota</taxon>
        <taxon>Agaricomycotina</taxon>
        <taxon>Agaricomycetes</taxon>
        <taxon>Agaricomycetidae</taxon>
        <taxon>Boletales</taxon>
        <taxon>Sclerodermatineae</taxon>
        <taxon>Pisolithaceae</taxon>
        <taxon>Pisolithus</taxon>
    </lineage>
</organism>
<dbReference type="EMBL" id="KN832085">
    <property type="protein sequence ID" value="KIN94812.1"/>
    <property type="molecule type" value="Genomic_DNA"/>
</dbReference>
<accession>A0A0C3ICM5</accession>
<evidence type="ECO:0000313" key="3">
    <source>
        <dbReference type="Proteomes" id="UP000054217"/>
    </source>
</evidence>
<proteinExistence type="predicted"/>
<name>A0A0C3ICM5_PISTI</name>
<feature type="transmembrane region" description="Helical" evidence="1">
    <location>
        <begin position="70"/>
        <end position="89"/>
    </location>
</feature>
<keyword evidence="3" id="KW-1185">Reference proteome</keyword>
<protein>
    <submittedName>
        <fullName evidence="2">Uncharacterized protein</fullName>
    </submittedName>
</protein>
<dbReference type="HOGENOM" id="CLU_136926_0_0_1"/>
<keyword evidence="1" id="KW-1133">Transmembrane helix</keyword>